<dbReference type="GO" id="GO:0006777">
    <property type="term" value="P:Mo-molybdopterin cofactor biosynthetic process"/>
    <property type="evidence" value="ECO:0007669"/>
    <property type="project" value="InterPro"/>
</dbReference>
<dbReference type="PANTHER" id="PTHR33359:SF1">
    <property type="entry name" value="MOLYBDOPTERIN SYNTHASE SULFUR CARRIER SUBUNIT"/>
    <property type="match status" value="1"/>
</dbReference>
<dbReference type="PANTHER" id="PTHR33359">
    <property type="entry name" value="MOLYBDOPTERIN SYNTHASE SULFUR CARRIER SUBUNIT"/>
    <property type="match status" value="1"/>
</dbReference>
<dbReference type="CDD" id="cd00754">
    <property type="entry name" value="Ubl_MoaD"/>
    <property type="match status" value="1"/>
</dbReference>
<dbReference type="SUPFAM" id="SSF54285">
    <property type="entry name" value="MoaD/ThiS"/>
    <property type="match status" value="1"/>
</dbReference>
<dbReference type="Gene3D" id="3.10.20.30">
    <property type="match status" value="1"/>
</dbReference>
<dbReference type="NCBIfam" id="TIGR01682">
    <property type="entry name" value="moaD"/>
    <property type="match status" value="1"/>
</dbReference>
<keyword evidence="1" id="KW-0547">Nucleotide-binding</keyword>
<comment type="similarity">
    <text evidence="2">Belongs to the MoaD family.</text>
</comment>
<dbReference type="AlphaFoldDB" id="A0A552UJJ1"/>
<evidence type="ECO:0000313" key="4">
    <source>
        <dbReference type="EMBL" id="TRW18398.1"/>
    </source>
</evidence>
<name>A0A552UJJ1_9SPHN</name>
<dbReference type="GO" id="GO:0000166">
    <property type="term" value="F:nucleotide binding"/>
    <property type="evidence" value="ECO:0007669"/>
    <property type="project" value="UniProtKB-KW"/>
</dbReference>
<gene>
    <name evidence="4" type="primary">moaD</name>
    <name evidence="4" type="ORF">FMM06_04745</name>
</gene>
<proteinExistence type="inferred from homology"/>
<evidence type="ECO:0000256" key="3">
    <source>
        <dbReference type="ARBA" id="ARBA00024247"/>
    </source>
</evidence>
<sequence>MLYFAWVRERVGVAEETIDLPPALVTVADLLDWLATRSPGHAAALSDRSAVRVGVDQDFAGFDAPIAGAREIAIFPPVTGG</sequence>
<dbReference type="OrthoDB" id="9800712at2"/>
<keyword evidence="5" id="KW-1185">Reference proteome</keyword>
<evidence type="ECO:0000256" key="1">
    <source>
        <dbReference type="ARBA" id="ARBA00022741"/>
    </source>
</evidence>
<comment type="caution">
    <text evidence="4">The sequence shown here is derived from an EMBL/GenBank/DDBJ whole genome shotgun (WGS) entry which is preliminary data.</text>
</comment>
<reference evidence="4 5" key="1">
    <citation type="submission" date="2019-07" db="EMBL/GenBank/DDBJ databases">
        <title>Novel species isolated from glacier.</title>
        <authorList>
            <person name="Liu Q."/>
            <person name="Xin Y.-H."/>
        </authorList>
    </citation>
    <scope>NUCLEOTIDE SEQUENCE [LARGE SCALE GENOMIC DNA]</scope>
    <source>
        <strain evidence="4 5">LB1R16</strain>
    </source>
</reference>
<dbReference type="EMBL" id="VJWA01000001">
    <property type="protein sequence ID" value="TRW18398.1"/>
    <property type="molecule type" value="Genomic_DNA"/>
</dbReference>
<accession>A0A552UJJ1</accession>
<protein>
    <recommendedName>
        <fullName evidence="3">Molybdopterin synthase sulfur carrier subunit</fullName>
    </recommendedName>
</protein>
<dbReference type="Pfam" id="PF02597">
    <property type="entry name" value="ThiS"/>
    <property type="match status" value="1"/>
</dbReference>
<dbReference type="InterPro" id="IPR012675">
    <property type="entry name" value="Beta-grasp_dom_sf"/>
</dbReference>
<dbReference type="GO" id="GO:1990133">
    <property type="term" value="C:molybdopterin adenylyltransferase complex"/>
    <property type="evidence" value="ECO:0007669"/>
    <property type="project" value="TreeGrafter"/>
</dbReference>
<evidence type="ECO:0000256" key="2">
    <source>
        <dbReference type="ARBA" id="ARBA00024200"/>
    </source>
</evidence>
<dbReference type="InterPro" id="IPR016155">
    <property type="entry name" value="Mopterin_synth/thiamin_S_b"/>
</dbReference>
<organism evidence="4 5">
    <name type="scientific">Glacieibacterium frigidum</name>
    <dbReference type="NCBI Taxonomy" id="2593303"/>
    <lineage>
        <taxon>Bacteria</taxon>
        <taxon>Pseudomonadati</taxon>
        <taxon>Pseudomonadota</taxon>
        <taxon>Alphaproteobacteria</taxon>
        <taxon>Sphingomonadales</taxon>
        <taxon>Sphingosinicellaceae</taxon>
        <taxon>Glacieibacterium</taxon>
    </lineage>
</organism>
<dbReference type="Proteomes" id="UP000317894">
    <property type="component" value="Unassembled WGS sequence"/>
</dbReference>
<dbReference type="InterPro" id="IPR003749">
    <property type="entry name" value="ThiS/MoaD-like"/>
</dbReference>
<dbReference type="InterPro" id="IPR044672">
    <property type="entry name" value="MOCS2A"/>
</dbReference>
<dbReference type="RefSeq" id="WP_144237089.1">
    <property type="nucleotide sequence ID" value="NZ_VJWA01000001.1"/>
</dbReference>
<evidence type="ECO:0000313" key="5">
    <source>
        <dbReference type="Proteomes" id="UP000317894"/>
    </source>
</evidence>